<keyword evidence="2" id="KW-0732">Signal</keyword>
<feature type="chain" id="PRO_5004651082" description="Secreted protein" evidence="2">
    <location>
        <begin position="22"/>
        <end position="66"/>
    </location>
</feature>
<feature type="signal peptide" evidence="2">
    <location>
        <begin position="1"/>
        <end position="21"/>
    </location>
</feature>
<evidence type="ECO:0000313" key="3">
    <source>
        <dbReference type="EMBL" id="CCX12999.1"/>
    </source>
</evidence>
<organism evidence="3 4">
    <name type="scientific">Pyronema omphalodes (strain CBS 100304)</name>
    <name type="common">Pyronema confluens</name>
    <dbReference type="NCBI Taxonomy" id="1076935"/>
    <lineage>
        <taxon>Eukaryota</taxon>
        <taxon>Fungi</taxon>
        <taxon>Dikarya</taxon>
        <taxon>Ascomycota</taxon>
        <taxon>Pezizomycotina</taxon>
        <taxon>Pezizomycetes</taxon>
        <taxon>Pezizales</taxon>
        <taxon>Pyronemataceae</taxon>
        <taxon>Pyronema</taxon>
    </lineage>
</organism>
<protein>
    <recommendedName>
        <fullName evidence="5">Secreted protein</fullName>
    </recommendedName>
</protein>
<dbReference type="Proteomes" id="UP000018144">
    <property type="component" value="Unassembled WGS sequence"/>
</dbReference>
<keyword evidence="4" id="KW-1185">Reference proteome</keyword>
<evidence type="ECO:0008006" key="5">
    <source>
        <dbReference type="Google" id="ProtNLM"/>
    </source>
</evidence>
<name>U4L6E9_PYROM</name>
<accession>U4L6E9</accession>
<feature type="compositionally biased region" description="Basic and acidic residues" evidence="1">
    <location>
        <begin position="51"/>
        <end position="66"/>
    </location>
</feature>
<evidence type="ECO:0000313" key="4">
    <source>
        <dbReference type="Proteomes" id="UP000018144"/>
    </source>
</evidence>
<dbReference type="EMBL" id="HF935756">
    <property type="protein sequence ID" value="CCX12999.1"/>
    <property type="molecule type" value="Genomic_DNA"/>
</dbReference>
<evidence type="ECO:0000256" key="2">
    <source>
        <dbReference type="SAM" id="SignalP"/>
    </source>
</evidence>
<reference evidence="3 4" key="1">
    <citation type="journal article" date="2013" name="PLoS Genet.">
        <title>The genome and development-dependent transcriptomes of Pyronema confluens: a window into fungal evolution.</title>
        <authorList>
            <person name="Traeger S."/>
            <person name="Altegoer F."/>
            <person name="Freitag M."/>
            <person name="Gabaldon T."/>
            <person name="Kempken F."/>
            <person name="Kumar A."/>
            <person name="Marcet-Houben M."/>
            <person name="Poggeler S."/>
            <person name="Stajich J.E."/>
            <person name="Nowrousian M."/>
        </authorList>
    </citation>
    <scope>NUCLEOTIDE SEQUENCE [LARGE SCALE GENOMIC DNA]</scope>
    <source>
        <strain evidence="4">CBS 100304</strain>
        <tissue evidence="3">Vegetative mycelium</tissue>
    </source>
</reference>
<dbReference type="AlphaFoldDB" id="U4L6E9"/>
<feature type="region of interest" description="Disordered" evidence="1">
    <location>
        <begin position="40"/>
        <end position="66"/>
    </location>
</feature>
<sequence length="66" mass="6781">MTSKAACRCGAIFIMVASGSGAVLRTPFFSVPHVSAQAAQQEEGTVCDAGRPTDKAQDHGEGTPTE</sequence>
<evidence type="ECO:0000256" key="1">
    <source>
        <dbReference type="SAM" id="MobiDB-lite"/>
    </source>
</evidence>
<gene>
    <name evidence="3" type="ORF">PCON_12592</name>
</gene>
<proteinExistence type="predicted"/>